<evidence type="ECO:0000313" key="3">
    <source>
        <dbReference type="Proteomes" id="UP000050761"/>
    </source>
</evidence>
<feature type="compositionally biased region" description="Low complexity" evidence="1">
    <location>
        <begin position="159"/>
        <end position="170"/>
    </location>
</feature>
<feature type="region of interest" description="Disordered" evidence="1">
    <location>
        <begin position="1"/>
        <end position="26"/>
    </location>
</feature>
<proteinExistence type="predicted"/>
<feature type="region of interest" description="Disordered" evidence="1">
    <location>
        <begin position="53"/>
        <end position="95"/>
    </location>
</feature>
<organism evidence="3 4">
    <name type="scientific">Heligmosomoides polygyrus</name>
    <name type="common">Parasitic roundworm</name>
    <dbReference type="NCBI Taxonomy" id="6339"/>
    <lineage>
        <taxon>Eukaryota</taxon>
        <taxon>Metazoa</taxon>
        <taxon>Ecdysozoa</taxon>
        <taxon>Nematoda</taxon>
        <taxon>Chromadorea</taxon>
        <taxon>Rhabditida</taxon>
        <taxon>Rhabditina</taxon>
        <taxon>Rhabditomorpha</taxon>
        <taxon>Strongyloidea</taxon>
        <taxon>Heligmosomidae</taxon>
        <taxon>Heligmosomoides</taxon>
    </lineage>
</organism>
<feature type="compositionally biased region" description="Acidic residues" evidence="1">
    <location>
        <begin position="562"/>
        <end position="572"/>
    </location>
</feature>
<keyword evidence="3" id="KW-1185">Reference proteome</keyword>
<dbReference type="OrthoDB" id="5856039at2759"/>
<feature type="region of interest" description="Disordered" evidence="1">
    <location>
        <begin position="282"/>
        <end position="342"/>
    </location>
</feature>
<evidence type="ECO:0000313" key="4">
    <source>
        <dbReference type="WBParaSite" id="HPBE_0000194001-mRNA-1"/>
    </source>
</evidence>
<sequence length="605" mass="66625">KTGTQEQDQHKIPPRSLEPGELTQDERDHIDRIARMALESETQQGILMRLRDTAGQEAASEGKLVSTEPRSLSEEHPATTAYEKESQKSPIPSSIFSTKQFSGFGFKSFKNVMTKAGEAGNALGNALRKGSLKMELEQTTAAEAHGDAQVPLSGERSRGGSLSRASEASAYSEGKEDVTNLEGSSFEGNRNSEERTPSSSTSSLFNLNSFAAFSVKALKDVIHNTGETRATLEESTAGMPIGDDRRTSSSSQALQSTIEKHEELTKEELDHNNRIAQMAIEEESRSAIRPQPPLAAAGSAELTQEELDHVNRMAQMAAEEDAMSEIPHSAPKDEPDELTQEELDHIESISRMAMEEEALQAPPLSAISGRDEHISRDSPFGGKVTQTTRQPTAPLFGKSLTGFGLKAFKGAMQKADEARAALEDLTTTKHIENVRRSSKDVQQAAYVGEAPEQDVLSYPFDKRVELAQEALEAAQTAEESNDLRESQEFAEGELRFPGRREEHHEEQLSPTSSTGSRQGALSEHVSRKSSGFDIRSIPEIINTPNLSKWYEEQLSFMKESIADDEEEEELAEHDDRESPREEEEAIRDRTGEDKILQDSPESVII</sequence>
<feature type="region of interest" description="Disordered" evidence="1">
    <location>
        <begin position="226"/>
        <end position="257"/>
    </location>
</feature>
<dbReference type="EMBL" id="UZAH01002494">
    <property type="protein sequence ID" value="VDO22244.1"/>
    <property type="molecule type" value="Genomic_DNA"/>
</dbReference>
<feature type="compositionally biased region" description="Basic and acidic residues" evidence="1">
    <location>
        <begin position="586"/>
        <end position="596"/>
    </location>
</feature>
<feature type="compositionally biased region" description="Polar residues" evidence="1">
    <location>
        <begin position="248"/>
        <end position="257"/>
    </location>
</feature>
<dbReference type="AlphaFoldDB" id="A0A183F6Z8"/>
<feature type="compositionally biased region" description="Polar residues" evidence="1">
    <location>
        <begin position="508"/>
        <end position="519"/>
    </location>
</feature>
<protein>
    <submittedName>
        <fullName evidence="4">Cyclic nucleotide-binding domain-containing protein</fullName>
    </submittedName>
</protein>
<reference evidence="4" key="2">
    <citation type="submission" date="2019-09" db="UniProtKB">
        <authorList>
            <consortium name="WormBaseParasite"/>
        </authorList>
    </citation>
    <scope>IDENTIFICATION</scope>
</reference>
<evidence type="ECO:0000256" key="1">
    <source>
        <dbReference type="SAM" id="MobiDB-lite"/>
    </source>
</evidence>
<reference evidence="2 3" key="1">
    <citation type="submission" date="2018-11" db="EMBL/GenBank/DDBJ databases">
        <authorList>
            <consortium name="Pathogen Informatics"/>
        </authorList>
    </citation>
    <scope>NUCLEOTIDE SEQUENCE [LARGE SCALE GENOMIC DNA]</scope>
</reference>
<gene>
    <name evidence="2" type="ORF">HPBE_LOCUS1941</name>
</gene>
<accession>A0A183F6Z8</accession>
<feature type="region of interest" description="Disordered" evidence="1">
    <location>
        <begin position="361"/>
        <end position="395"/>
    </location>
</feature>
<feature type="compositionally biased region" description="Basic and acidic residues" evidence="1">
    <location>
        <begin position="71"/>
        <end position="87"/>
    </location>
</feature>
<evidence type="ECO:0000313" key="2">
    <source>
        <dbReference type="EMBL" id="VDO22244.1"/>
    </source>
</evidence>
<feature type="compositionally biased region" description="Basic and acidic residues" evidence="1">
    <location>
        <begin position="481"/>
        <end position="507"/>
    </location>
</feature>
<dbReference type="Proteomes" id="UP000050761">
    <property type="component" value="Unassembled WGS sequence"/>
</dbReference>
<dbReference type="WBParaSite" id="HPBE_0000194001-mRNA-1">
    <property type="protein sequence ID" value="HPBE_0000194001-mRNA-1"/>
    <property type="gene ID" value="HPBE_0000194001"/>
</dbReference>
<feature type="region of interest" description="Disordered" evidence="1">
    <location>
        <begin position="558"/>
        <end position="605"/>
    </location>
</feature>
<name>A0A183F6Z8_HELPZ</name>
<feature type="region of interest" description="Disordered" evidence="1">
    <location>
        <begin position="134"/>
        <end position="203"/>
    </location>
</feature>
<accession>A0A3P7UE36</accession>
<feature type="region of interest" description="Disordered" evidence="1">
    <location>
        <begin position="471"/>
        <end position="537"/>
    </location>
</feature>